<gene>
    <name evidence="1" type="ORF">NCTC11429_00121</name>
</gene>
<reference evidence="1 2" key="1">
    <citation type="submission" date="2019-05" db="EMBL/GenBank/DDBJ databases">
        <authorList>
            <consortium name="Pathogen Informatics"/>
        </authorList>
    </citation>
    <scope>NUCLEOTIDE SEQUENCE [LARGE SCALE GENOMIC DNA]</scope>
    <source>
        <strain evidence="1 2">NCTC11429</strain>
    </source>
</reference>
<organism evidence="1 2">
    <name type="scientific">Sphingobacterium thalpophilum</name>
    <dbReference type="NCBI Taxonomy" id="259"/>
    <lineage>
        <taxon>Bacteria</taxon>
        <taxon>Pseudomonadati</taxon>
        <taxon>Bacteroidota</taxon>
        <taxon>Sphingobacteriia</taxon>
        <taxon>Sphingobacteriales</taxon>
        <taxon>Sphingobacteriaceae</taxon>
        <taxon>Sphingobacterium</taxon>
    </lineage>
</organism>
<dbReference type="EMBL" id="LR590484">
    <property type="protein sequence ID" value="VTR28117.1"/>
    <property type="molecule type" value="Genomic_DNA"/>
</dbReference>
<evidence type="ECO:0000313" key="1">
    <source>
        <dbReference type="EMBL" id="VTR28117.1"/>
    </source>
</evidence>
<accession>A0A4U9U7H0</accession>
<name>A0A4U9U7H0_9SPHI</name>
<sequence length="49" mass="5559">MYAQEGRKNKGMEQGCYHTGGLAFMCHFSNHTATFPNANERTIVMADYE</sequence>
<dbReference type="KEGG" id="stha:NCTC11429_00121"/>
<dbReference type="Proteomes" id="UP000308196">
    <property type="component" value="Chromosome"/>
</dbReference>
<evidence type="ECO:0000313" key="2">
    <source>
        <dbReference type="Proteomes" id="UP000308196"/>
    </source>
</evidence>
<dbReference type="AlphaFoldDB" id="A0A4U9U7H0"/>
<proteinExistence type="predicted"/>
<protein>
    <submittedName>
        <fullName evidence="1">Uncharacterized protein</fullName>
    </submittedName>
</protein>